<dbReference type="PANTHER" id="PTHR42111">
    <property type="entry name" value="YALI0D23727P"/>
    <property type="match status" value="1"/>
</dbReference>
<dbReference type="OrthoDB" id="5364312at2759"/>
<dbReference type="PANTHER" id="PTHR42111:SF1">
    <property type="entry name" value="YALI0D23727P"/>
    <property type="match status" value="1"/>
</dbReference>
<dbReference type="EMBL" id="JYKN01002231">
    <property type="protein sequence ID" value="KKK17216.1"/>
    <property type="molecule type" value="Genomic_DNA"/>
</dbReference>
<feature type="region of interest" description="Disordered" evidence="1">
    <location>
        <begin position="323"/>
        <end position="342"/>
    </location>
</feature>
<feature type="region of interest" description="Disordered" evidence="1">
    <location>
        <begin position="164"/>
        <end position="200"/>
    </location>
</feature>
<sequence length="342" mass="36669">MEGTSSAIAQSLTTTDRVEPMKALQDFDHLERDGNERGHPPVRNIKDDVTPILPADVVRPKPLTLSPDNTSLSSQQGKNPHKSPSSPEFTPQRSPLQSHSPASLIFERNVQEDILLPQASPSIPSHIRTENYIPPVLEASSAAITDSQLDPDSVEIVTHSIHHPAASSVVPGEHSLQSSWSESGGDMNDSEELSSSNRGSDMADVRRLSFISFADVVNAENAETSEYSFGHDSAQGSPTLANPSGMVYQNISLSPLHSPISSHGFGTSPPTSISASFKGLELSPNRGARGTESPLLTVQRPVSPSLTGELNIETMRQALRRTGSRDLVVSRSQVTSMTGNND</sequence>
<evidence type="ECO:0000256" key="1">
    <source>
        <dbReference type="SAM" id="MobiDB-lite"/>
    </source>
</evidence>
<feature type="compositionally biased region" description="Polar residues" evidence="1">
    <location>
        <begin position="1"/>
        <end position="15"/>
    </location>
</feature>
<evidence type="ECO:0000313" key="3">
    <source>
        <dbReference type="Proteomes" id="UP000034947"/>
    </source>
</evidence>
<organism evidence="2 3">
    <name type="scientific">Aspergillus ochraceoroseus</name>
    <dbReference type="NCBI Taxonomy" id="138278"/>
    <lineage>
        <taxon>Eukaryota</taxon>
        <taxon>Fungi</taxon>
        <taxon>Dikarya</taxon>
        <taxon>Ascomycota</taxon>
        <taxon>Pezizomycotina</taxon>
        <taxon>Eurotiomycetes</taxon>
        <taxon>Eurotiomycetidae</taxon>
        <taxon>Eurotiales</taxon>
        <taxon>Aspergillaceae</taxon>
        <taxon>Aspergillus</taxon>
        <taxon>Aspergillus subgen. Nidulantes</taxon>
    </lineage>
</organism>
<feature type="compositionally biased region" description="Polar residues" evidence="1">
    <location>
        <begin position="330"/>
        <end position="342"/>
    </location>
</feature>
<feature type="compositionally biased region" description="Polar residues" evidence="1">
    <location>
        <begin position="66"/>
        <end position="101"/>
    </location>
</feature>
<protein>
    <submittedName>
        <fullName evidence="2">Uncharacterized protein</fullName>
    </submittedName>
</protein>
<dbReference type="AlphaFoldDB" id="A0A0F8V2K1"/>
<proteinExistence type="predicted"/>
<feature type="compositionally biased region" description="Basic and acidic residues" evidence="1">
    <location>
        <begin position="16"/>
        <end position="49"/>
    </location>
</feature>
<gene>
    <name evidence="2" type="ORF">AOCH_000734</name>
</gene>
<accession>A0A0F8V2K1</accession>
<dbReference type="VEuPathDB" id="FungiDB:P175DRAFT_0447242"/>
<comment type="caution">
    <text evidence="2">The sequence shown here is derived from an EMBL/GenBank/DDBJ whole genome shotgun (WGS) entry which is preliminary data.</text>
</comment>
<feature type="region of interest" description="Disordered" evidence="1">
    <location>
        <begin position="1"/>
        <end position="105"/>
    </location>
</feature>
<name>A0A0F8V2K1_9EURO</name>
<dbReference type="Proteomes" id="UP000034947">
    <property type="component" value="Unassembled WGS sequence"/>
</dbReference>
<evidence type="ECO:0000313" key="2">
    <source>
        <dbReference type="EMBL" id="KKK17216.1"/>
    </source>
</evidence>
<keyword evidence="3" id="KW-1185">Reference proteome</keyword>
<reference evidence="2 3" key="1">
    <citation type="submission" date="2015-02" db="EMBL/GenBank/DDBJ databases">
        <title>Draft Genome Sequences of Two Closely-Related Aflatoxigenic Aspergillus Species Obtained from the Cote d'Ivoire.</title>
        <authorList>
            <person name="Moore G.G."/>
            <person name="Beltz S.B."/>
            <person name="Mack B.M."/>
        </authorList>
    </citation>
    <scope>NUCLEOTIDE SEQUENCE [LARGE SCALE GENOMIC DNA]</scope>
    <source>
        <strain evidence="2 3">SRRC1432</strain>
    </source>
</reference>